<name>A0A2P8I2U9_SACCR</name>
<reference evidence="1 2" key="1">
    <citation type="submission" date="2018-03" db="EMBL/GenBank/DDBJ databases">
        <title>Genomic Encyclopedia of Type Strains, Phase III (KMG-III): the genomes of soil and plant-associated and newly described type strains.</title>
        <authorList>
            <person name="Whitman W."/>
        </authorList>
    </citation>
    <scope>NUCLEOTIDE SEQUENCE [LARGE SCALE GENOMIC DNA]</scope>
    <source>
        <strain evidence="1 2">CGMCC 4.7097</strain>
    </source>
</reference>
<evidence type="ECO:0000313" key="2">
    <source>
        <dbReference type="Proteomes" id="UP000241118"/>
    </source>
</evidence>
<keyword evidence="2" id="KW-1185">Reference proteome</keyword>
<comment type="caution">
    <text evidence="1">The sequence shown here is derived from an EMBL/GenBank/DDBJ whole genome shotgun (WGS) entry which is preliminary data.</text>
</comment>
<dbReference type="EMBL" id="PYAX01000011">
    <property type="protein sequence ID" value="PSL52773.1"/>
    <property type="molecule type" value="Genomic_DNA"/>
</dbReference>
<organism evidence="1 2">
    <name type="scientific">Saccharothrix carnea</name>
    <dbReference type="NCBI Taxonomy" id="1280637"/>
    <lineage>
        <taxon>Bacteria</taxon>
        <taxon>Bacillati</taxon>
        <taxon>Actinomycetota</taxon>
        <taxon>Actinomycetes</taxon>
        <taxon>Pseudonocardiales</taxon>
        <taxon>Pseudonocardiaceae</taxon>
        <taxon>Saccharothrix</taxon>
    </lineage>
</organism>
<proteinExistence type="predicted"/>
<evidence type="ECO:0000313" key="1">
    <source>
        <dbReference type="EMBL" id="PSL52773.1"/>
    </source>
</evidence>
<protein>
    <submittedName>
        <fullName evidence="1">Uncharacterized protein</fullName>
    </submittedName>
</protein>
<sequence>MKATLLRITLHVVHADDYPALHTAMRPTLRGARLLGFLADREPTVYRRYDRWWADLPAAEVRVLPGG</sequence>
<dbReference type="Proteomes" id="UP000241118">
    <property type="component" value="Unassembled WGS sequence"/>
</dbReference>
<accession>A0A2P8I2U9</accession>
<gene>
    <name evidence="1" type="ORF">B0I31_11160</name>
</gene>
<dbReference type="AlphaFoldDB" id="A0A2P8I2U9"/>